<dbReference type="EMBL" id="CP027541">
    <property type="protein sequence ID" value="AWT51695.1"/>
    <property type="molecule type" value="Genomic_DNA"/>
</dbReference>
<feature type="domain" description="Sulphotransferase Stf0" evidence="4">
    <location>
        <begin position="21"/>
        <end position="273"/>
    </location>
</feature>
<name>A0A2U9PJ51_MYCSE</name>
<accession>A0A2U9PJ51</accession>
<dbReference type="AlphaFoldDB" id="A0A2U9PJ51"/>
<dbReference type="InterPro" id="IPR015124">
    <property type="entry name" value="Stf0"/>
</dbReference>
<dbReference type="InterPro" id="IPR024628">
    <property type="entry name" value="Sulfotransferase_Stf0_dom"/>
</dbReference>
<organism evidence="5 6">
    <name type="scientific">Mycolicibacterium smegmatis (strain MKD8)</name>
    <name type="common">Mycobacterium smegmatis</name>
    <dbReference type="NCBI Taxonomy" id="1214915"/>
    <lineage>
        <taxon>Bacteria</taxon>
        <taxon>Bacillati</taxon>
        <taxon>Actinomycetota</taxon>
        <taxon>Actinomycetes</taxon>
        <taxon>Mycobacteriales</taxon>
        <taxon>Mycobacteriaceae</taxon>
        <taxon>Mycolicibacterium</taxon>
    </lineage>
</organism>
<feature type="binding site" evidence="3">
    <location>
        <begin position="47"/>
        <end position="53"/>
    </location>
    <ligand>
        <name>alpha,alpha-trehalose</name>
        <dbReference type="ChEBI" id="CHEBI:16551"/>
    </ligand>
</feature>
<evidence type="ECO:0000259" key="4">
    <source>
        <dbReference type="Pfam" id="PF09037"/>
    </source>
</evidence>
<reference evidence="5 6" key="1">
    <citation type="journal article" date="2013" name="Genome Announc.">
        <title>Draft genome sequence of MKD8, a conjugal recipient Mycobacterium smegmatis strain.</title>
        <authorList>
            <person name="Gray T.A."/>
            <person name="Palumbo M.J."/>
            <person name="Derbyshire K.M."/>
        </authorList>
    </citation>
    <scope>NUCLEOTIDE SEQUENCE [LARGE SCALE GENOMIC DNA]</scope>
    <source>
        <strain evidence="5 6">MKD8</strain>
    </source>
</reference>
<dbReference type="SUPFAM" id="SSF52540">
    <property type="entry name" value="P-loop containing nucleoside triphosphate hydrolases"/>
    <property type="match status" value="1"/>
</dbReference>
<sequence>MNRRSKQTADKVPDMSDHPTAYLVLASQRSGSTLLVESLRATGVAGEPQEFFQYLPNTSMSPQPREWFADVEDQSILRLLDPLIEGKPDLAPATIWRDYIQTVGRTPNGVWGGKLMWNQTPLLMQRAKDLPDRSGSGLLSAIRDVVGSDPVLIHIHRPDVVSQAVSFWRAVQTRVWRGRPDPVRDARAEYHAGAIAHVITMLRAQEEGWRAWFTEENVEPIDVDYPYLWRNLTEVVGTVLEALGQDPRLAPKPVLERQADQRSDEWVERYRRDAQRDGLPL</sequence>
<feature type="binding site" evidence="3">
    <location>
        <position position="28"/>
    </location>
    <ligand>
        <name>alpha,alpha-trehalose</name>
        <dbReference type="ChEBI" id="CHEBI:16551"/>
    </ligand>
</feature>
<comment type="catalytic activity">
    <reaction evidence="1">
        <text>alpha,alpha-trehalose + 3'-phosphoadenylyl sulfate = 2-O-sulfo-alpha,alpha-trehalose + adenosine 3',5'-bisphosphate + H(+)</text>
        <dbReference type="Rhea" id="RHEA:41608"/>
        <dbReference type="ChEBI" id="CHEBI:15378"/>
        <dbReference type="ChEBI" id="CHEBI:16551"/>
        <dbReference type="ChEBI" id="CHEBI:58339"/>
        <dbReference type="ChEBI" id="CHEBI:58343"/>
        <dbReference type="ChEBI" id="CHEBI:60091"/>
        <dbReference type="EC" id="2.8.2.37"/>
    </reaction>
</comment>
<dbReference type="PIRSF" id="PIRSF021497">
    <property type="entry name" value="Sulphotransferase_Stf0"/>
    <property type="match status" value="1"/>
</dbReference>
<comment type="function">
    <text evidence="1">Catalyzes the sulfuryl group transfer from 3'-phosphoadenosine-5'-phosphosulfate (PAPS) to trehalose, leading to trehalose-2-sulfate (T2S).</text>
</comment>
<proteinExistence type="inferred from homology"/>
<dbReference type="Pfam" id="PF09037">
    <property type="entry name" value="Sulphotransf"/>
    <property type="match status" value="1"/>
</dbReference>
<dbReference type="InterPro" id="IPR027417">
    <property type="entry name" value="P-loop_NTPase"/>
</dbReference>
<evidence type="ECO:0000256" key="1">
    <source>
        <dbReference type="PIRNR" id="PIRNR021497"/>
    </source>
</evidence>
<feature type="binding site" evidence="3">
    <location>
        <position position="67"/>
    </location>
    <ligand>
        <name>alpha,alpha-trehalose</name>
        <dbReference type="ChEBI" id="CHEBI:16551"/>
    </ligand>
</feature>
<dbReference type="Proteomes" id="UP000011200">
    <property type="component" value="Chromosome"/>
</dbReference>
<evidence type="ECO:0000313" key="6">
    <source>
        <dbReference type="Proteomes" id="UP000011200"/>
    </source>
</evidence>
<evidence type="ECO:0000313" key="5">
    <source>
        <dbReference type="EMBL" id="AWT51695.1"/>
    </source>
</evidence>
<dbReference type="Gene3D" id="3.40.50.300">
    <property type="entry name" value="P-loop containing nucleotide triphosphate hydrolases"/>
    <property type="match status" value="1"/>
</dbReference>
<feature type="binding site" evidence="3">
    <location>
        <position position="62"/>
    </location>
    <ligand>
        <name>alpha,alpha-trehalose</name>
        <dbReference type="ChEBI" id="CHEBI:16551"/>
    </ligand>
</feature>
<dbReference type="GO" id="GO:0016740">
    <property type="term" value="F:transferase activity"/>
    <property type="evidence" value="ECO:0007669"/>
    <property type="project" value="UniProtKB-UniRule"/>
</dbReference>
<keyword evidence="1" id="KW-0808">Transferase</keyword>
<keyword evidence="1" id="KW-0119">Carbohydrate metabolism</keyword>
<comment type="pathway">
    <text evidence="1">Glycolipid metabolism.</text>
</comment>
<evidence type="ECO:0000256" key="2">
    <source>
        <dbReference type="PIRSR" id="PIRSR021497-1"/>
    </source>
</evidence>
<comment type="similarity">
    <text evidence="1">Belongs to the Stf0 sulfotransferase family.</text>
</comment>
<gene>
    <name evidence="5" type="ORF">D806_007040</name>
</gene>
<feature type="active site" description="Proton acceptor" evidence="2">
    <location>
        <position position="50"/>
    </location>
</feature>
<reference evidence="6" key="2">
    <citation type="submission" date="2018-03" db="EMBL/GenBank/DDBJ databases">
        <authorList>
            <person name="Derbyshire K."/>
            <person name="Gray T.A."/>
            <person name="Champion M."/>
        </authorList>
    </citation>
    <scope>NUCLEOTIDE SEQUENCE [LARGE SCALE GENOMIC DNA]</scope>
    <source>
        <strain evidence="6">MKD8</strain>
    </source>
</reference>
<evidence type="ECO:0000256" key="3">
    <source>
        <dbReference type="PIRSR" id="PIRSR021497-2"/>
    </source>
</evidence>
<protein>
    <recommendedName>
        <fullName evidence="1">Trehalose 2-sulfotransferase</fullName>
    </recommendedName>
</protein>
<dbReference type="NCBIfam" id="NF047724">
    <property type="entry name" value="TrhSuTaseStf0"/>
    <property type="match status" value="1"/>
</dbReference>